<dbReference type="EMBL" id="JARPOI010000009">
    <property type="protein sequence ID" value="KAJ9172865.1"/>
    <property type="molecule type" value="Genomic_DNA"/>
</dbReference>
<name>A0ABQ9M0C4_HEVBR</name>
<accession>A0ABQ9M0C4</accession>
<evidence type="ECO:0000256" key="6">
    <source>
        <dbReference type="SAM" id="MobiDB-lite"/>
    </source>
</evidence>
<organism evidence="8 9">
    <name type="scientific">Hevea brasiliensis</name>
    <name type="common">Para rubber tree</name>
    <name type="synonym">Siphonia brasiliensis</name>
    <dbReference type="NCBI Taxonomy" id="3981"/>
    <lineage>
        <taxon>Eukaryota</taxon>
        <taxon>Viridiplantae</taxon>
        <taxon>Streptophyta</taxon>
        <taxon>Embryophyta</taxon>
        <taxon>Tracheophyta</taxon>
        <taxon>Spermatophyta</taxon>
        <taxon>Magnoliopsida</taxon>
        <taxon>eudicotyledons</taxon>
        <taxon>Gunneridae</taxon>
        <taxon>Pentapetalae</taxon>
        <taxon>rosids</taxon>
        <taxon>fabids</taxon>
        <taxon>Malpighiales</taxon>
        <taxon>Euphorbiaceae</taxon>
        <taxon>Crotonoideae</taxon>
        <taxon>Micrandreae</taxon>
        <taxon>Hevea</taxon>
    </lineage>
</organism>
<evidence type="ECO:0000256" key="2">
    <source>
        <dbReference type="ARBA" id="ARBA00022763"/>
    </source>
</evidence>
<feature type="compositionally biased region" description="Basic and acidic residues" evidence="6">
    <location>
        <begin position="381"/>
        <end position="390"/>
    </location>
</feature>
<evidence type="ECO:0000313" key="9">
    <source>
        <dbReference type="Proteomes" id="UP001174677"/>
    </source>
</evidence>
<keyword evidence="5" id="KW-0234">DNA repair</keyword>
<proteinExistence type="predicted"/>
<reference evidence="8" key="1">
    <citation type="journal article" date="2023" name="Plant Biotechnol. J.">
        <title>Chromosome-level wild Hevea brasiliensis genome provides new tools for genomic-assisted breeding and valuable loci to elevate rubber yield.</title>
        <authorList>
            <person name="Cheng H."/>
            <person name="Song X."/>
            <person name="Hu Y."/>
            <person name="Wu T."/>
            <person name="Yang Q."/>
            <person name="An Z."/>
            <person name="Feng S."/>
            <person name="Deng Z."/>
            <person name="Wu W."/>
            <person name="Zeng X."/>
            <person name="Tu M."/>
            <person name="Wang X."/>
            <person name="Huang H."/>
        </authorList>
    </citation>
    <scope>NUCLEOTIDE SEQUENCE</scope>
    <source>
        <strain evidence="8">MT/VB/25A 57/8</strain>
    </source>
</reference>
<dbReference type="SMART" id="SM00734">
    <property type="entry name" value="ZnF_Rad18"/>
    <property type="match status" value="1"/>
</dbReference>
<evidence type="ECO:0000313" key="8">
    <source>
        <dbReference type="EMBL" id="KAJ9172865.1"/>
    </source>
</evidence>
<gene>
    <name evidence="8" type="ORF">P3X46_016061</name>
</gene>
<keyword evidence="2" id="KW-0227">DNA damage</keyword>
<dbReference type="InterPro" id="IPR006642">
    <property type="entry name" value="Rad18_UBZ4"/>
</dbReference>
<sequence length="1234" mass="135536">MAVAFDEGFSIREYTAKMRAVDVGKCWPFGASGGGEDPDENEISEQRLEALLPPITVTKFRWWSHELSKIQQQQQQGVAGIPGNEAKEEDEEKLEIVCPVCGNFAAATLKAVNAHVDSCLAHAQREDRRNMRMSLKAKSKSPKKRSIIEIFAVSPQIEKVVDDDTIADDDDFPHAHDDGDLDVLKTKHDEQKRKKVNINKKKIKKAAIANKLMLDQKKKKLKKKKMKNKKGPITNKGSAMMLKLPISVDCSTKAYKSFCNKGVAKDILDGVSIQRNRLGLKGSIQKKHGVQASKFIAKHRKAAIHVRGILKSNMKLIPQQNSEICNLPGGSQTNCCELQHSDRHVRFSGKDDILGPRKRNLSSNVQNMFGTYRDALASQLEDDHSSENDKQSASVRVNGTSDVSVSTGNGSVRQTKISKNQLPGIHDPVGMPNFLSPYQGKEQHTSDRSPPSQVIIRDDNLHIFDQGYQTAPQNPTYAGILRLLPTMNEAKNLHVNSQLCGNVTMASNPRGKLVDYFEDHKDGFAAGGLLASTRASMQPPSCDFASFDSAITRVSFMPQSSIKSISGQSLQCQPFFHLSPMEFMNSGCQQGVGALSEKCIDGEFCGLPLNSHGQLMQVSSSGNVGLQQPKKSTLITASRSSPRNAVVPGSLGNFVSEKHPIEQAVAKGQLNLLPIQKNHNVQFPARFCVNELPNTGRLDVHLLNSEGRTNNSVHPSDSRPSLMNISLNQWRQYGQNQNEKGTQMIHLKENSDNIALETARPTMRLMGKDVAIGRSNIEMQGFDDEKIWTDKEIIQECHPASIVLDNSLHNRRIQQDRVLFPALGKSEESLLYPLEAENQASQSNFWVKVSESRSHPYFNWKTNAAFQNGHLSVNRIASSQMHPSACPSSPLDMICKGANFQESLLSGAETVSISSQLPIPSSSLETHPCMGGIPAKINCRQNLPHTRKSAFGFPFLRPDCSKRVQSSSFASSSRNLPPGLTTIQVKPATMPSQTLPDVGGKHHHCNTTGTDFLTAFHHSSAVSHSHSSMVSNPHLKSSFGSALFVQPPFFPFSAGINPNFSMNMSYGNNINVGERMKSNTFGINLPDHYQKIRKRPAATADDLLRSTKMPRPICEDSNAATELARGKSSSEIWHNAGAHQPNSNGNKAIEVGCGPNEAEKEGLGTSHDVDSCKADGMVKSGPIKLTAGAKHVLKPSGNMDQDNSRLMHSTIPFAAVTDCDSFLDSQKKSMIYRF</sequence>
<comment type="caution">
    <text evidence="8">The sequence shown here is derived from an EMBL/GenBank/DDBJ whole genome shotgun (WGS) entry which is preliminary data.</text>
</comment>
<evidence type="ECO:0000256" key="4">
    <source>
        <dbReference type="ARBA" id="ARBA00022833"/>
    </source>
</evidence>
<feature type="domain" description="UBZ4-type" evidence="7">
    <location>
        <begin position="95"/>
        <end position="120"/>
    </location>
</feature>
<dbReference type="Proteomes" id="UP001174677">
    <property type="component" value="Chromosome 9"/>
</dbReference>
<dbReference type="PANTHER" id="PTHR36892:SF1">
    <property type="entry name" value="OS05G0518200 PROTEIN"/>
    <property type="match status" value="1"/>
</dbReference>
<protein>
    <recommendedName>
        <fullName evidence="7">UBZ4-type domain-containing protein</fullName>
    </recommendedName>
</protein>
<keyword evidence="9" id="KW-1185">Reference proteome</keyword>
<keyword evidence="3" id="KW-0863">Zinc-finger</keyword>
<feature type="compositionally biased region" description="Polar residues" evidence="6">
    <location>
        <begin position="391"/>
        <end position="410"/>
    </location>
</feature>
<keyword evidence="1" id="KW-0479">Metal-binding</keyword>
<feature type="region of interest" description="Disordered" evidence="6">
    <location>
        <begin position="379"/>
        <end position="410"/>
    </location>
</feature>
<evidence type="ECO:0000259" key="7">
    <source>
        <dbReference type="SMART" id="SM00734"/>
    </source>
</evidence>
<evidence type="ECO:0000256" key="1">
    <source>
        <dbReference type="ARBA" id="ARBA00022723"/>
    </source>
</evidence>
<evidence type="ECO:0000256" key="3">
    <source>
        <dbReference type="ARBA" id="ARBA00022771"/>
    </source>
</evidence>
<evidence type="ECO:0000256" key="5">
    <source>
        <dbReference type="ARBA" id="ARBA00023204"/>
    </source>
</evidence>
<dbReference type="PANTHER" id="PTHR36892">
    <property type="entry name" value="OS01G0201800 PROTEIN"/>
    <property type="match status" value="1"/>
</dbReference>
<keyword evidence="4" id="KW-0862">Zinc</keyword>